<dbReference type="GO" id="GO:0032436">
    <property type="term" value="P:positive regulation of proteasomal ubiquitin-dependent protein catabolic process"/>
    <property type="evidence" value="ECO:0007669"/>
    <property type="project" value="TreeGrafter"/>
</dbReference>
<feature type="coiled-coil region" evidence="1">
    <location>
        <begin position="57"/>
        <end position="84"/>
    </location>
</feature>
<dbReference type="Proteomes" id="UP000250321">
    <property type="component" value="Unassembled WGS sequence"/>
</dbReference>
<dbReference type="AlphaFoldDB" id="A0A314UJN4"/>
<keyword evidence="3" id="KW-1185">Reference proteome</keyword>
<comment type="caution">
    <text evidence="2">The sequence shown here is derived from an EMBL/GenBank/DDBJ whole genome shotgun (WGS) entry which is preliminary data.</text>
</comment>
<gene>
    <name evidence="2" type="ORF">Pyn_21097</name>
</gene>
<evidence type="ECO:0000313" key="2">
    <source>
        <dbReference type="EMBL" id="PQM36664.1"/>
    </source>
</evidence>
<dbReference type="PANTHER" id="PTHR14939">
    <property type="entry name" value="F-BOX ONLY PROTEIN 22"/>
    <property type="match status" value="1"/>
</dbReference>
<protein>
    <submittedName>
        <fullName evidence="2">F-box/LRR-repeat protein</fullName>
    </submittedName>
</protein>
<dbReference type="PANTHER" id="PTHR14939:SF5">
    <property type="entry name" value="F-BOX ONLY PROTEIN 22"/>
    <property type="match status" value="1"/>
</dbReference>
<organism evidence="2 3">
    <name type="scientific">Prunus yedoensis var. nudiflora</name>
    <dbReference type="NCBI Taxonomy" id="2094558"/>
    <lineage>
        <taxon>Eukaryota</taxon>
        <taxon>Viridiplantae</taxon>
        <taxon>Streptophyta</taxon>
        <taxon>Embryophyta</taxon>
        <taxon>Tracheophyta</taxon>
        <taxon>Spermatophyta</taxon>
        <taxon>Magnoliopsida</taxon>
        <taxon>eudicotyledons</taxon>
        <taxon>Gunneridae</taxon>
        <taxon>Pentapetalae</taxon>
        <taxon>rosids</taxon>
        <taxon>fabids</taxon>
        <taxon>Rosales</taxon>
        <taxon>Rosaceae</taxon>
        <taxon>Amygdaloideae</taxon>
        <taxon>Amygdaleae</taxon>
        <taxon>Prunus</taxon>
    </lineage>
</organism>
<sequence>MYIGVTQRRNYSILEKPPSSIRSLSFHEVKDGEGDFILVDGIGIKPGDIFFFYHADAENALITIDQARRKLKTLREDYEEKRARGIWRLHLLLRKSRCVIFQEAWS</sequence>
<evidence type="ECO:0000313" key="3">
    <source>
        <dbReference type="Proteomes" id="UP000250321"/>
    </source>
</evidence>
<keyword evidence="1" id="KW-0175">Coiled coil</keyword>
<reference evidence="2 3" key="1">
    <citation type="submission" date="2018-02" db="EMBL/GenBank/DDBJ databases">
        <title>Draft genome of wild Prunus yedoensis var. nudiflora.</title>
        <authorList>
            <person name="Baek S."/>
            <person name="Kim J.-H."/>
            <person name="Choi K."/>
            <person name="Kim G.-B."/>
            <person name="Cho A."/>
            <person name="Jang H."/>
            <person name="Shin C.-H."/>
            <person name="Yu H.-J."/>
            <person name="Mun J.-H."/>
        </authorList>
    </citation>
    <scope>NUCLEOTIDE SEQUENCE [LARGE SCALE GENOMIC DNA]</scope>
    <source>
        <strain evidence="3">cv. Jeju island</strain>
        <tissue evidence="2">Leaf</tissue>
    </source>
</reference>
<accession>A0A314UJN4</accession>
<evidence type="ECO:0000256" key="1">
    <source>
        <dbReference type="SAM" id="Coils"/>
    </source>
</evidence>
<dbReference type="EMBL" id="PJQY01003527">
    <property type="protein sequence ID" value="PQM36664.1"/>
    <property type="molecule type" value="Genomic_DNA"/>
</dbReference>
<dbReference type="GO" id="GO:0000209">
    <property type="term" value="P:protein polyubiquitination"/>
    <property type="evidence" value="ECO:0007669"/>
    <property type="project" value="TreeGrafter"/>
</dbReference>
<proteinExistence type="predicted"/>
<name>A0A314UJN4_PRUYE</name>